<dbReference type="PANTHER" id="PTHR31302:SF22">
    <property type="entry name" value="PHOSPHOESTERASE"/>
    <property type="match status" value="1"/>
</dbReference>
<dbReference type="Pfam" id="PF00149">
    <property type="entry name" value="Metallophos"/>
    <property type="match status" value="1"/>
</dbReference>
<comment type="caution">
    <text evidence="2">The sequence shown here is derived from an EMBL/GenBank/DDBJ whole genome shotgun (WGS) entry which is preliminary data.</text>
</comment>
<evidence type="ECO:0000259" key="1">
    <source>
        <dbReference type="Pfam" id="PF00149"/>
    </source>
</evidence>
<sequence>MALFVLGDTHLSLGGAKPMDVFPGWNGYVEKLEANWRKLVKPEDTVVLAGDISWSMRLADTRKDFAFLNGLPGQKLIMKGNHDYWWSTANKMNAFFRAEGFDTLRLLHNNSYTVDGYALCGTRGWLFDADEPHDEKVMNREIGRLRLSLQAAEPGKERLVFLHYPPVYTGADAPEIVAVLKEYGIRRCFYAHLHGKAIRFAVQGEVDGIRYKLVSADGLQFCPYKIT</sequence>
<evidence type="ECO:0000313" key="3">
    <source>
        <dbReference type="Proteomes" id="UP000823906"/>
    </source>
</evidence>
<proteinExistence type="predicted"/>
<dbReference type="InterPro" id="IPR029052">
    <property type="entry name" value="Metallo-depent_PP-like"/>
</dbReference>
<feature type="domain" description="Calcineurin-like phosphoesterase" evidence="1">
    <location>
        <begin position="3"/>
        <end position="195"/>
    </location>
</feature>
<dbReference type="InterPro" id="IPR004843">
    <property type="entry name" value="Calcineurin-like_PHP"/>
</dbReference>
<reference evidence="2" key="2">
    <citation type="submission" date="2021-04" db="EMBL/GenBank/DDBJ databases">
        <authorList>
            <person name="Gilroy R."/>
        </authorList>
    </citation>
    <scope>NUCLEOTIDE SEQUENCE</scope>
    <source>
        <strain evidence="2">ChiSjej5B23-2810</strain>
    </source>
</reference>
<dbReference type="InterPro" id="IPR051158">
    <property type="entry name" value="Metallophosphoesterase_sf"/>
</dbReference>
<protein>
    <submittedName>
        <fullName evidence="2">Metallophosphoesterase</fullName>
    </submittedName>
</protein>
<dbReference type="Gene3D" id="3.60.21.10">
    <property type="match status" value="1"/>
</dbReference>
<organism evidence="2 3">
    <name type="scientific">Candidatus Faecalibacterium faecigallinarum</name>
    <dbReference type="NCBI Taxonomy" id="2838577"/>
    <lineage>
        <taxon>Bacteria</taxon>
        <taxon>Bacillati</taxon>
        <taxon>Bacillota</taxon>
        <taxon>Clostridia</taxon>
        <taxon>Eubacteriales</taxon>
        <taxon>Oscillospiraceae</taxon>
        <taxon>Faecalibacterium</taxon>
    </lineage>
</organism>
<dbReference type="EMBL" id="DWWN01000053">
    <property type="protein sequence ID" value="HJC46106.1"/>
    <property type="molecule type" value="Genomic_DNA"/>
</dbReference>
<reference evidence="2" key="1">
    <citation type="journal article" date="2021" name="PeerJ">
        <title>Extensive microbial diversity within the chicken gut microbiome revealed by metagenomics and culture.</title>
        <authorList>
            <person name="Gilroy R."/>
            <person name="Ravi A."/>
            <person name="Getino M."/>
            <person name="Pursley I."/>
            <person name="Horton D.L."/>
            <person name="Alikhan N.F."/>
            <person name="Baker D."/>
            <person name="Gharbi K."/>
            <person name="Hall N."/>
            <person name="Watson M."/>
            <person name="Adriaenssens E.M."/>
            <person name="Foster-Nyarko E."/>
            <person name="Jarju S."/>
            <person name="Secka A."/>
            <person name="Antonio M."/>
            <person name="Oren A."/>
            <person name="Chaudhuri R.R."/>
            <person name="La Ragione R."/>
            <person name="Hildebrand F."/>
            <person name="Pallen M.J."/>
        </authorList>
    </citation>
    <scope>NUCLEOTIDE SEQUENCE</scope>
    <source>
        <strain evidence="2">ChiSjej5B23-2810</strain>
    </source>
</reference>
<dbReference type="GO" id="GO:0016787">
    <property type="term" value="F:hydrolase activity"/>
    <property type="evidence" value="ECO:0007669"/>
    <property type="project" value="InterPro"/>
</dbReference>
<dbReference type="Proteomes" id="UP000823906">
    <property type="component" value="Unassembled WGS sequence"/>
</dbReference>
<dbReference type="AlphaFoldDB" id="A0A9D2PA06"/>
<dbReference type="SUPFAM" id="SSF56300">
    <property type="entry name" value="Metallo-dependent phosphatases"/>
    <property type="match status" value="1"/>
</dbReference>
<accession>A0A9D2PA06</accession>
<dbReference type="InterPro" id="IPR014578">
    <property type="entry name" value="Pesterase_CT488"/>
</dbReference>
<gene>
    <name evidence="2" type="ORF">H9703_08255</name>
</gene>
<dbReference type="PIRSF" id="PIRSF033094">
    <property type="entry name" value="Pesterase_CT488"/>
    <property type="match status" value="1"/>
</dbReference>
<name>A0A9D2PA06_9FIRM</name>
<dbReference type="PANTHER" id="PTHR31302">
    <property type="entry name" value="TRANSMEMBRANE PROTEIN WITH METALLOPHOSPHOESTERASE DOMAIN-RELATED"/>
    <property type="match status" value="1"/>
</dbReference>
<evidence type="ECO:0000313" key="2">
    <source>
        <dbReference type="EMBL" id="HJC46106.1"/>
    </source>
</evidence>